<accession>A0AA41WLN1</accession>
<evidence type="ECO:0000313" key="1">
    <source>
        <dbReference type="EMBL" id="MCO7546782.1"/>
    </source>
</evidence>
<dbReference type="EMBL" id="JAMYBS010000033">
    <property type="protein sequence ID" value="MCO7546782.1"/>
    <property type="molecule type" value="Genomic_DNA"/>
</dbReference>
<organism evidence="1 2">
    <name type="scientific">Stutzerimonas nitrititolerans</name>
    <dbReference type="NCBI Taxonomy" id="2482751"/>
    <lineage>
        <taxon>Bacteria</taxon>
        <taxon>Pseudomonadati</taxon>
        <taxon>Pseudomonadota</taxon>
        <taxon>Gammaproteobacteria</taxon>
        <taxon>Pseudomonadales</taxon>
        <taxon>Pseudomonadaceae</taxon>
        <taxon>Stutzerimonas</taxon>
    </lineage>
</organism>
<sequence length="264" mass="28403">MGHQLMAIECHRFIREHMQLLLRRVQAAGKISSVNWNGSLMSRLVALAIAFVLLTGCAYGRKIDYAHSYPALPAALTQAVEVQVVDMRPYVLSGNKNGTFVGLTRGSYYIPYDVNTRSGQPLANDLRAALLGGFERKGVPAQGAEAGATAASKPDALLLAVSIYEWKSEAAIGEILTYSLRAELFDETGQRLATAQARGSDRVYDHGQAGQSALASLLAQPTLVRAFGGEVEIDSAQNEPAQDAPVRKAAAELFIPRLGRDGVY</sequence>
<dbReference type="AlphaFoldDB" id="A0AA41WLN1"/>
<dbReference type="Proteomes" id="UP001165292">
    <property type="component" value="Unassembled WGS sequence"/>
</dbReference>
<dbReference type="RefSeq" id="WP_253164715.1">
    <property type="nucleotide sequence ID" value="NZ_JAMYBS010000033.1"/>
</dbReference>
<proteinExistence type="predicted"/>
<evidence type="ECO:0008006" key="3">
    <source>
        <dbReference type="Google" id="ProtNLM"/>
    </source>
</evidence>
<reference evidence="1" key="1">
    <citation type="submission" date="2022-06" db="EMBL/GenBank/DDBJ databases">
        <title>Detection of beta-lactamases in bacteria of animal origin.</title>
        <authorList>
            <person name="Mlynarcik P."/>
            <person name="Zdarska V."/>
            <person name="Chudobova H."/>
            <person name="Prochazkova P."/>
            <person name="Hricova K."/>
            <person name="Mezerova K."/>
            <person name="Bardon J."/>
            <person name="Dolejska M."/>
            <person name="Sukkar I."/>
            <person name="Kolar M."/>
        </authorList>
    </citation>
    <scope>NUCLEOTIDE SEQUENCE</scope>
    <source>
        <strain evidence="1">S 300-3</strain>
    </source>
</reference>
<gene>
    <name evidence="1" type="ORF">NJF43_18685</name>
</gene>
<name>A0AA41WLN1_9GAMM</name>
<protein>
    <recommendedName>
        <fullName evidence="3">Lipoprotein</fullName>
    </recommendedName>
</protein>
<comment type="caution">
    <text evidence="1">The sequence shown here is derived from an EMBL/GenBank/DDBJ whole genome shotgun (WGS) entry which is preliminary data.</text>
</comment>
<evidence type="ECO:0000313" key="2">
    <source>
        <dbReference type="Proteomes" id="UP001165292"/>
    </source>
</evidence>